<proteinExistence type="predicted"/>
<dbReference type="SUPFAM" id="SSF56542">
    <property type="entry name" value="Substrate-binding domain of HMG-CoA reductase"/>
    <property type="match status" value="1"/>
</dbReference>
<dbReference type="Pfam" id="PF00368">
    <property type="entry name" value="HMG-CoA_red"/>
    <property type="match status" value="1"/>
</dbReference>
<dbReference type="InterPro" id="IPR009029">
    <property type="entry name" value="HMG_CoA_Rdtase_sub-bd_dom_sf"/>
</dbReference>
<keyword evidence="2" id="KW-1185">Reference proteome</keyword>
<name>A0ABS4IM66_9BACI</name>
<comment type="caution">
    <text evidence="1">The sequence shown here is derived from an EMBL/GenBank/DDBJ whole genome shotgun (WGS) entry which is preliminary data.</text>
</comment>
<dbReference type="Proteomes" id="UP001519345">
    <property type="component" value="Unassembled WGS sequence"/>
</dbReference>
<evidence type="ECO:0000313" key="2">
    <source>
        <dbReference type="Proteomes" id="UP001519345"/>
    </source>
</evidence>
<accession>A0ABS4IM66</accession>
<dbReference type="InterPro" id="IPR023074">
    <property type="entry name" value="HMG_CoA_Rdtase_cat_sf"/>
</dbReference>
<sequence length="94" mass="10586">MATKILQVETAERLAGIIASTGLAQNFAGIKALAGEGIQKGHMRLHARNMAYMAGARDEQIDKVMELAAKEERFRFDDIKHFVEVTQHNYSLRR</sequence>
<protein>
    <submittedName>
        <fullName evidence="1">Hydroxymethylglutaryl-CoA reductase</fullName>
    </submittedName>
</protein>
<dbReference type="InterPro" id="IPR002202">
    <property type="entry name" value="HMG_CoA_Rdtase"/>
</dbReference>
<evidence type="ECO:0000313" key="1">
    <source>
        <dbReference type="EMBL" id="MBP1971391.1"/>
    </source>
</evidence>
<dbReference type="Gene3D" id="3.90.770.10">
    <property type="entry name" value="3-hydroxy-3-methylglutaryl-coenzyme A Reductase, Chain A, domain 2"/>
    <property type="match status" value="1"/>
</dbReference>
<dbReference type="EMBL" id="JAGGKX010000025">
    <property type="protein sequence ID" value="MBP1971391.1"/>
    <property type="molecule type" value="Genomic_DNA"/>
</dbReference>
<organism evidence="1 2">
    <name type="scientific">Virgibacillus natechei</name>
    <dbReference type="NCBI Taxonomy" id="1216297"/>
    <lineage>
        <taxon>Bacteria</taxon>
        <taxon>Bacillati</taxon>
        <taxon>Bacillota</taxon>
        <taxon>Bacilli</taxon>
        <taxon>Bacillales</taxon>
        <taxon>Bacillaceae</taxon>
        <taxon>Virgibacillus</taxon>
    </lineage>
</organism>
<dbReference type="Gene3D" id="1.10.8.660">
    <property type="match status" value="1"/>
</dbReference>
<gene>
    <name evidence="1" type="ORF">J2Z83_003530</name>
</gene>
<reference evidence="1 2" key="1">
    <citation type="submission" date="2021-03" db="EMBL/GenBank/DDBJ databases">
        <title>Genomic Encyclopedia of Type Strains, Phase IV (KMG-IV): sequencing the most valuable type-strain genomes for metagenomic binning, comparative biology and taxonomic classification.</title>
        <authorList>
            <person name="Goeker M."/>
        </authorList>
    </citation>
    <scope>NUCLEOTIDE SEQUENCE [LARGE SCALE GENOMIC DNA]</scope>
    <source>
        <strain evidence="1 2">DSM 25609</strain>
    </source>
</reference>